<gene>
    <name evidence="2" type="ORF">AKJ09_03775</name>
</gene>
<dbReference type="AlphaFoldDB" id="A0A0K1PUQ5"/>
<reference evidence="2 3" key="1">
    <citation type="submission" date="2015-08" db="EMBL/GenBank/DDBJ databases">
        <authorList>
            <person name="Babu N.S."/>
            <person name="Beckwith C.J."/>
            <person name="Beseler K.G."/>
            <person name="Brison A."/>
            <person name="Carone J.V."/>
            <person name="Caskin T.P."/>
            <person name="Diamond M."/>
            <person name="Durham M.E."/>
            <person name="Foxe J.M."/>
            <person name="Go M."/>
            <person name="Henderson B.A."/>
            <person name="Jones I.B."/>
            <person name="McGettigan J.A."/>
            <person name="Micheletti S.J."/>
            <person name="Nasrallah M.E."/>
            <person name="Ortiz D."/>
            <person name="Piller C.R."/>
            <person name="Privatt S.R."/>
            <person name="Schneider S.L."/>
            <person name="Sharp S."/>
            <person name="Smith T.C."/>
            <person name="Stanton J.D."/>
            <person name="Ullery H.E."/>
            <person name="Wilson R.J."/>
            <person name="Serrano M.G."/>
            <person name="Buck G."/>
            <person name="Lee V."/>
            <person name="Wang Y."/>
            <person name="Carvalho R."/>
            <person name="Voegtly L."/>
            <person name="Shi R."/>
            <person name="Duckworth R."/>
            <person name="Johnson A."/>
            <person name="Loviza R."/>
            <person name="Walstead R."/>
            <person name="Shah Z."/>
            <person name="Kiflezghi M."/>
            <person name="Wade K."/>
            <person name="Ball S.L."/>
            <person name="Bradley K.W."/>
            <person name="Asai D.J."/>
            <person name="Bowman C.A."/>
            <person name="Russell D.A."/>
            <person name="Pope W.H."/>
            <person name="Jacobs-Sera D."/>
            <person name="Hendrix R.W."/>
            <person name="Hatfull G.F."/>
        </authorList>
    </citation>
    <scope>NUCLEOTIDE SEQUENCE [LARGE SCALE GENOMIC DNA]</scope>
    <source>
        <strain evidence="2 3">DSM 27648</strain>
    </source>
</reference>
<dbReference type="STRING" id="1391654.AKJ09_03775"/>
<dbReference type="EMBL" id="CP012333">
    <property type="protein sequence ID" value="AKU97111.1"/>
    <property type="molecule type" value="Genomic_DNA"/>
</dbReference>
<name>A0A0K1PUQ5_9BACT</name>
<dbReference type="Proteomes" id="UP000064967">
    <property type="component" value="Chromosome"/>
</dbReference>
<evidence type="ECO:0000256" key="1">
    <source>
        <dbReference type="SAM" id="SignalP"/>
    </source>
</evidence>
<keyword evidence="1" id="KW-0732">Signal</keyword>
<organism evidence="2 3">
    <name type="scientific">Labilithrix luteola</name>
    <dbReference type="NCBI Taxonomy" id="1391654"/>
    <lineage>
        <taxon>Bacteria</taxon>
        <taxon>Pseudomonadati</taxon>
        <taxon>Myxococcota</taxon>
        <taxon>Polyangia</taxon>
        <taxon>Polyangiales</taxon>
        <taxon>Labilitrichaceae</taxon>
        <taxon>Labilithrix</taxon>
    </lineage>
</organism>
<dbReference type="KEGG" id="llu:AKJ09_03775"/>
<protein>
    <recommendedName>
        <fullName evidence="4">Secreted protein</fullName>
    </recommendedName>
</protein>
<accession>A0A0K1PUQ5</accession>
<feature type="chain" id="PRO_5005466403" description="Secreted protein" evidence="1">
    <location>
        <begin position="22"/>
        <end position="175"/>
    </location>
</feature>
<evidence type="ECO:0008006" key="4">
    <source>
        <dbReference type="Google" id="ProtNLM"/>
    </source>
</evidence>
<keyword evidence="3" id="KW-1185">Reference proteome</keyword>
<evidence type="ECO:0000313" key="2">
    <source>
        <dbReference type="EMBL" id="AKU97111.1"/>
    </source>
</evidence>
<evidence type="ECO:0000313" key="3">
    <source>
        <dbReference type="Proteomes" id="UP000064967"/>
    </source>
</evidence>
<sequence>MRALVSSVMFVFAVAPTLAQADESAPAVYVADPLDARTGATAPAFYRAFVIPNGAVRWSEEEAVCGTAVRGGMPCSTVDLATGDVTTSEIVQNAGHCACVDKGTRASVLQPLTAATAFANVAYDSDRVTAVNWPSTYTACKRGMIAGAPCSTTALTAGSAVMGITRKLGALCACQ</sequence>
<proteinExistence type="predicted"/>
<feature type="signal peptide" evidence="1">
    <location>
        <begin position="1"/>
        <end position="21"/>
    </location>
</feature>